<dbReference type="SMART" id="SM00213">
    <property type="entry name" value="UBQ"/>
    <property type="match status" value="3"/>
</dbReference>
<dbReference type="InterPro" id="IPR050158">
    <property type="entry name" value="Ubiquitin_ubiquitin-like"/>
</dbReference>
<protein>
    <submittedName>
        <fullName evidence="3">Putative ubiquitin 2</fullName>
    </submittedName>
</protein>
<dbReference type="CDD" id="cd17039">
    <property type="entry name" value="Ubl_ubiquitin_like"/>
    <property type="match status" value="1"/>
</dbReference>
<dbReference type="InterPro" id="IPR019954">
    <property type="entry name" value="Ubiquitin_CS"/>
</dbReference>
<dbReference type="InterPro" id="IPR000626">
    <property type="entry name" value="Ubiquitin-like_dom"/>
</dbReference>
<feature type="coiled-coil region" evidence="1">
    <location>
        <begin position="356"/>
        <end position="388"/>
    </location>
</feature>
<organism evidence="3 4">
    <name type="scientific">Streblomastix strix</name>
    <dbReference type="NCBI Taxonomy" id="222440"/>
    <lineage>
        <taxon>Eukaryota</taxon>
        <taxon>Metamonada</taxon>
        <taxon>Preaxostyla</taxon>
        <taxon>Oxymonadida</taxon>
        <taxon>Streblomastigidae</taxon>
        <taxon>Streblomastix</taxon>
    </lineage>
</organism>
<name>A0A5J4VSN7_9EUKA</name>
<dbReference type="PROSITE" id="PS00299">
    <property type="entry name" value="UBIQUITIN_1"/>
    <property type="match status" value="1"/>
</dbReference>
<dbReference type="SUPFAM" id="SSF54236">
    <property type="entry name" value="Ubiquitin-like"/>
    <property type="match status" value="3"/>
</dbReference>
<feature type="domain" description="Ubiquitin-like" evidence="2">
    <location>
        <begin position="102"/>
        <end position="145"/>
    </location>
</feature>
<dbReference type="InterPro" id="IPR019956">
    <property type="entry name" value="Ubiquitin_dom"/>
</dbReference>
<dbReference type="PANTHER" id="PTHR10666">
    <property type="entry name" value="UBIQUITIN"/>
    <property type="match status" value="1"/>
</dbReference>
<feature type="domain" description="Ubiquitin-like" evidence="2">
    <location>
        <begin position="1"/>
        <end position="71"/>
    </location>
</feature>
<dbReference type="AlphaFoldDB" id="A0A5J4VSN7"/>
<accession>A0A5J4VSN7</accession>
<proteinExistence type="predicted"/>
<dbReference type="Proteomes" id="UP000324800">
    <property type="component" value="Unassembled WGS sequence"/>
</dbReference>
<evidence type="ECO:0000259" key="2">
    <source>
        <dbReference type="PROSITE" id="PS50053"/>
    </source>
</evidence>
<evidence type="ECO:0000313" key="4">
    <source>
        <dbReference type="Proteomes" id="UP000324800"/>
    </source>
</evidence>
<dbReference type="EMBL" id="SNRW01005364">
    <property type="protein sequence ID" value="KAA6385216.1"/>
    <property type="molecule type" value="Genomic_DNA"/>
</dbReference>
<dbReference type="PRINTS" id="PR00348">
    <property type="entry name" value="UBIQUITIN"/>
</dbReference>
<comment type="caution">
    <text evidence="3">The sequence shown here is derived from an EMBL/GenBank/DDBJ whole genome shotgun (WGS) entry which is preliminary data.</text>
</comment>
<evidence type="ECO:0000256" key="1">
    <source>
        <dbReference type="SAM" id="Coils"/>
    </source>
</evidence>
<gene>
    <name evidence="3" type="ORF">EZS28_019256</name>
</gene>
<dbReference type="Pfam" id="PF00240">
    <property type="entry name" value="ubiquitin"/>
    <property type="match status" value="3"/>
</dbReference>
<feature type="domain" description="Ubiquitin-like" evidence="2">
    <location>
        <begin position="153"/>
        <end position="224"/>
    </location>
</feature>
<dbReference type="Gene3D" id="3.10.20.90">
    <property type="entry name" value="Phosphatidylinositol 3-kinase Catalytic Subunit, Chain A, domain 1"/>
    <property type="match status" value="3"/>
</dbReference>
<sequence length="777" mass="90935">MEFYVKLNNYTVRIDVKQDDTILSVKLYIQEKQKIPVYQQRLVYAGEELDDDRTIQDCHINRGSLMHMVIRGTPYYCIETPQGTFLLEQCGYYQQLDAADYLKKEFEDQTGIPMDQQQLICDGKELKDNQPPQRPNFNHYNILKLKVLPVGVIPIYVKSANGKIISLKMKLTDTIQRVKQKIEKSERIPKEKQQLSFAGNLLKDMKTLLDYQIEKESTLHLTLKSYYQFEEQPQSKDKYKQIQNDEDKYEKSKNDITQQLDMQKYLKVNILALLKSITALKSEKEKIIRAQQLHNVLLKEKEQIDNKFCSELMNQIEEGSTQTQKELIQIVGTIAQHGLDTTERYERKKFFHIFEQSKLENKIEEIMRREMKDEENEAKGRNVQYSENILTLFEIVSQINNNWKTIGYNNTDSIQRFFVNFFTNLINNLSNQNQRKDIKKKLITDVADIDKELNNGIRVLKALNLTDLCNRNILYNRDYNRQYFNYECKMMDSIAPLIHLNCPSELNCPHRISIPKSSSLTNLFAAFFDMLFNFGGRSNNNSGKDFLNRNFCNFIHMSQDIIAFTQNSTDGSNYNTANDKIAQAQTQLTDGSIEQYLNSILILHQDNIRILNSHFIIKLLPSVIKLSTYNVGYHKDAKTDQQSLNIRLMCLQILNQYCQRVLNKQIHKKFFRESNYIQSLTSEISNCGGSGEENDQAINCALNNFAGTYMFVFFWLSSSSQILKEIHEQVEEEGTDDEVESILFNQKKINICIERKKLTKIQGFMMNAYKQIPRRRL</sequence>
<evidence type="ECO:0000313" key="3">
    <source>
        <dbReference type="EMBL" id="KAA6385216.1"/>
    </source>
</evidence>
<dbReference type="PROSITE" id="PS50053">
    <property type="entry name" value="UBIQUITIN_2"/>
    <property type="match status" value="3"/>
</dbReference>
<dbReference type="InterPro" id="IPR029071">
    <property type="entry name" value="Ubiquitin-like_domsf"/>
</dbReference>
<keyword evidence="1" id="KW-0175">Coiled coil</keyword>
<reference evidence="3 4" key="1">
    <citation type="submission" date="2019-03" db="EMBL/GenBank/DDBJ databases">
        <title>Single cell metagenomics reveals metabolic interactions within the superorganism composed of flagellate Streblomastix strix and complex community of Bacteroidetes bacteria on its surface.</title>
        <authorList>
            <person name="Treitli S.C."/>
            <person name="Kolisko M."/>
            <person name="Husnik F."/>
            <person name="Keeling P."/>
            <person name="Hampl V."/>
        </authorList>
    </citation>
    <scope>NUCLEOTIDE SEQUENCE [LARGE SCALE GENOMIC DNA]</scope>
    <source>
        <strain evidence="3">ST1C</strain>
    </source>
</reference>